<keyword evidence="2" id="KW-1185">Reference proteome</keyword>
<evidence type="ECO:0000313" key="2">
    <source>
        <dbReference type="Proteomes" id="UP000272942"/>
    </source>
</evidence>
<evidence type="ECO:0000313" key="1">
    <source>
        <dbReference type="EMBL" id="VDP85094.1"/>
    </source>
</evidence>
<evidence type="ECO:0000313" key="3">
    <source>
        <dbReference type="WBParaSite" id="ECPE_0000930301-mRNA-1"/>
    </source>
</evidence>
<sequence length="120" mass="13099">MVFHRIKEGLKVVGILTDVKDTSLPSDGASQTLMLRSLPSGSTERDGCLRIRRHELRLTYSTPRSMPEGPDSSLLPGILGPSTFTGRPAFSDVSTGDWICSRTEHQLRAILLPVGRQPGN</sequence>
<proteinExistence type="predicted"/>
<dbReference type="AlphaFoldDB" id="A0A183AQP0"/>
<gene>
    <name evidence="1" type="ORF">ECPE_LOCUS9275</name>
</gene>
<name>A0A183AQP0_9TREM</name>
<dbReference type="EMBL" id="UZAN01047157">
    <property type="protein sequence ID" value="VDP85094.1"/>
    <property type="molecule type" value="Genomic_DNA"/>
</dbReference>
<protein>
    <submittedName>
        <fullName evidence="1 3">Uncharacterized protein</fullName>
    </submittedName>
</protein>
<dbReference type="WBParaSite" id="ECPE_0000930301-mRNA-1">
    <property type="protein sequence ID" value="ECPE_0000930301-mRNA-1"/>
    <property type="gene ID" value="ECPE_0000930301"/>
</dbReference>
<dbReference type="Proteomes" id="UP000272942">
    <property type="component" value="Unassembled WGS sequence"/>
</dbReference>
<reference evidence="3" key="1">
    <citation type="submission" date="2016-06" db="UniProtKB">
        <authorList>
            <consortium name="WormBaseParasite"/>
        </authorList>
    </citation>
    <scope>IDENTIFICATION</scope>
</reference>
<accession>A0A183AQP0</accession>
<organism evidence="3">
    <name type="scientific">Echinostoma caproni</name>
    <dbReference type="NCBI Taxonomy" id="27848"/>
    <lineage>
        <taxon>Eukaryota</taxon>
        <taxon>Metazoa</taxon>
        <taxon>Spiralia</taxon>
        <taxon>Lophotrochozoa</taxon>
        <taxon>Platyhelminthes</taxon>
        <taxon>Trematoda</taxon>
        <taxon>Digenea</taxon>
        <taxon>Plagiorchiida</taxon>
        <taxon>Echinostomata</taxon>
        <taxon>Echinostomatoidea</taxon>
        <taxon>Echinostomatidae</taxon>
        <taxon>Echinostoma</taxon>
    </lineage>
</organism>
<reference evidence="1 2" key="2">
    <citation type="submission" date="2018-11" db="EMBL/GenBank/DDBJ databases">
        <authorList>
            <consortium name="Pathogen Informatics"/>
        </authorList>
    </citation>
    <scope>NUCLEOTIDE SEQUENCE [LARGE SCALE GENOMIC DNA]</scope>
    <source>
        <strain evidence="1 2">Egypt</strain>
    </source>
</reference>